<keyword evidence="1" id="KW-0812">Transmembrane</keyword>
<feature type="transmembrane region" description="Helical" evidence="1">
    <location>
        <begin position="401"/>
        <end position="422"/>
    </location>
</feature>
<feature type="transmembrane region" description="Helical" evidence="1">
    <location>
        <begin position="323"/>
        <end position="340"/>
    </location>
</feature>
<feature type="transmembrane region" description="Helical" evidence="1">
    <location>
        <begin position="115"/>
        <end position="131"/>
    </location>
</feature>
<proteinExistence type="predicted"/>
<feature type="transmembrane region" description="Helical" evidence="1">
    <location>
        <begin position="294"/>
        <end position="316"/>
    </location>
</feature>
<organism evidence="2 3">
    <name type="scientific">Candidatus Daviesbacteria bacterium RIFCSPHIGHO2_01_FULL_40_11</name>
    <dbReference type="NCBI Taxonomy" id="1797762"/>
    <lineage>
        <taxon>Bacteria</taxon>
        <taxon>Candidatus Daviesiibacteriota</taxon>
    </lineage>
</organism>
<dbReference type="EMBL" id="MFCP01000012">
    <property type="protein sequence ID" value="OGE29020.1"/>
    <property type="molecule type" value="Genomic_DNA"/>
</dbReference>
<evidence type="ECO:0000313" key="2">
    <source>
        <dbReference type="EMBL" id="OGE29020.1"/>
    </source>
</evidence>
<dbReference type="AlphaFoldDB" id="A0A1F5JKN0"/>
<feature type="transmembrane region" description="Helical" evidence="1">
    <location>
        <begin position="163"/>
        <end position="180"/>
    </location>
</feature>
<evidence type="ECO:0000313" key="3">
    <source>
        <dbReference type="Proteomes" id="UP000177555"/>
    </source>
</evidence>
<reference evidence="2 3" key="1">
    <citation type="journal article" date="2016" name="Nat. Commun.">
        <title>Thousands of microbial genomes shed light on interconnected biogeochemical processes in an aquifer system.</title>
        <authorList>
            <person name="Anantharaman K."/>
            <person name="Brown C.T."/>
            <person name="Hug L.A."/>
            <person name="Sharon I."/>
            <person name="Castelle C.J."/>
            <person name="Probst A.J."/>
            <person name="Thomas B.C."/>
            <person name="Singh A."/>
            <person name="Wilkins M.J."/>
            <person name="Karaoz U."/>
            <person name="Brodie E.L."/>
            <person name="Williams K.H."/>
            <person name="Hubbard S.S."/>
            <person name="Banfield J.F."/>
        </authorList>
    </citation>
    <scope>NUCLEOTIDE SEQUENCE [LARGE SCALE GENOMIC DNA]</scope>
</reference>
<feature type="transmembrane region" description="Helical" evidence="1">
    <location>
        <begin position="211"/>
        <end position="232"/>
    </location>
</feature>
<feature type="transmembrane region" description="Helical" evidence="1">
    <location>
        <begin position="137"/>
        <end position="156"/>
    </location>
</feature>
<evidence type="ECO:0000256" key="1">
    <source>
        <dbReference type="SAM" id="Phobius"/>
    </source>
</evidence>
<feature type="transmembrane region" description="Helical" evidence="1">
    <location>
        <begin position="1127"/>
        <end position="1148"/>
    </location>
</feature>
<name>A0A1F5JKN0_9BACT</name>
<comment type="caution">
    <text evidence="2">The sequence shown here is derived from an EMBL/GenBank/DDBJ whole genome shotgun (WGS) entry which is preliminary data.</text>
</comment>
<feature type="transmembrane region" description="Helical" evidence="1">
    <location>
        <begin position="82"/>
        <end position="103"/>
    </location>
</feature>
<feature type="transmembrane region" description="Helical" evidence="1">
    <location>
        <begin position="186"/>
        <end position="204"/>
    </location>
</feature>
<dbReference type="Proteomes" id="UP000177555">
    <property type="component" value="Unassembled WGS sequence"/>
</dbReference>
<gene>
    <name evidence="2" type="ORF">A2867_03600</name>
</gene>
<sequence>MDINLVLILILSTILVSIWFRDGNIMGGGEAGLPFYSPILQFKNFSSAWANYALGHPTNINIATKPTYWVLAELQQIGIPGFLIQAFFLWLTLIASGFGIYYLIREFFPQISKTIVFLSVPFYWFNPFSLVNVWNRFLNNFSVFYAFLPIALLLFIRGMRTKKYIYAILIGLFSLIFSYASSSVAFILILWLVLLYAAFFHLVFNKPGNKVFVVKFFVLAFSFWFAVNFWWINQVFSYLGDGGFAAVVATSFKSDTNYQTFYLLSQRLGNLIDLLRLKHASFFADTENMNWVGIYQFPLITLLEFLVTGIILLPIVIKRKQPGVLFMGGLFMLSIFFTKGNNPPLGEIFDKVLIHFSFLQLFRNPFEKIGFVLPLASASLFCLGVSLIINKCGVKLKKVVYFILFGWLFIVWGGPFWTSLVFTSPGIPTNKTDIGYQVIVPIYYQQAEDWLASQGSNFRLLFFPIGGEGITYSWPKGYSGVELSNQILPVTSVSFNTNIPFYNEVSASLERIFLTRENFSRIMDALNSKYIVLRSDIDWKNRGMRDPQMIQERLEELESKGDLKKVKQFGDLQLWEYLGWSDRTIYPAKKLVKAIGVSAIEDITNSEVKDLVLVNSVDALKEKGLIGSEIIRPTYKFGLGSKRVNTSVNISDEFMFPAVRILPSEYLYPAIILKEKIETSLIKDKNTLTLKRISLLGKRLNEAEIEAGKGHIKETEEVLNLYIKQLKEVLPDLSKISQVKGDYFLLQEDVYKIFLKHFDRINKIKDLLPQEKKEEALNLNNTLEKNLTDRGIIPYFGYLETADYPIRGRLVYQFNVEKDGSYEFLLDTASWNKYFKASLDKPFVFLVDKEVVSRQGTLASNQLVSYGFFNLAAGKHEIAWNTPDEVNLVESIGELNLKVDHGVVEKIFSINNLDPYSEYVLSLNYLIRKGIGVEVIVEQNNDSSKKGKIEPRYDKLLGPDAYDFEDKNFTAYFVPSTTADKAKMILRVKPWNNCEEIYRTKGKEKCLDENFRRPYDRTTEVLLSNVSFYKTITEIPVLRKETNPTSASLPKISYQKINAAEYKVNVEGAKEPFILVLSQLFDPAWKMYINGKEARKDHFLANAYANGWFVDKSGNYELTIKFIPQDLLAWGETISALNFMGGFVIVLWKLRSSRNEKN</sequence>
<protein>
    <submittedName>
        <fullName evidence="2">Uncharacterized protein</fullName>
    </submittedName>
</protein>
<feature type="transmembrane region" description="Helical" evidence="1">
    <location>
        <begin position="369"/>
        <end position="389"/>
    </location>
</feature>
<accession>A0A1F5JKN0</accession>
<keyword evidence="1" id="KW-1133">Transmembrane helix</keyword>
<keyword evidence="1" id="KW-0472">Membrane</keyword>